<evidence type="ECO:0000256" key="1">
    <source>
        <dbReference type="SAM" id="Phobius"/>
    </source>
</evidence>
<accession>I4LYB8</accession>
<comment type="caution">
    <text evidence="2">The sequence shown here is derived from an EMBL/GenBank/DDBJ whole genome shotgun (WGS) entry which is preliminary data.</text>
</comment>
<proteinExistence type="predicted"/>
<evidence type="ECO:0000313" key="3">
    <source>
        <dbReference type="Proteomes" id="UP000004884"/>
    </source>
</evidence>
<reference evidence="2 3" key="1">
    <citation type="journal article" date="2012" name="J. Bacteriol.">
        <title>Comparative Genomic Analyses of 17 Clinical Isolates of Gardnerella vaginalis Provide Evidence of Multiple Genetically Isolated Clades Consistent with Subspeciation into Genovars.</title>
        <authorList>
            <person name="Ahmed A."/>
            <person name="Earl J."/>
            <person name="Retchless A."/>
            <person name="Hillier S."/>
            <person name="Rabe L."/>
            <person name="Cherpes T."/>
            <person name="Powell E."/>
            <person name="Janto B."/>
            <person name="Eutsey R."/>
            <person name="Hiller N.L."/>
            <person name="Boissy R."/>
            <person name="Dahlgreen M."/>
            <person name="Hall B."/>
            <person name="Costerton J."/>
            <person name="Post J.C."/>
            <person name="Hu F."/>
            <person name="Ehrlich G."/>
        </authorList>
    </citation>
    <scope>NUCLEOTIDE SEQUENCE [LARGE SCALE GENOMIC DNA]</scope>
    <source>
        <strain evidence="2 3">1400E</strain>
    </source>
</reference>
<keyword evidence="1" id="KW-0472">Membrane</keyword>
<dbReference type="Proteomes" id="UP000004884">
    <property type="component" value="Unassembled WGS sequence"/>
</dbReference>
<dbReference type="EMBL" id="ADER01000004">
    <property type="protein sequence ID" value="EIK81958.1"/>
    <property type="molecule type" value="Genomic_DNA"/>
</dbReference>
<name>I4LYB8_GARVA</name>
<organism evidence="2 3">
    <name type="scientific">Gardnerella vaginalis 1400E</name>
    <dbReference type="NCBI Taxonomy" id="698956"/>
    <lineage>
        <taxon>Bacteria</taxon>
        <taxon>Bacillati</taxon>
        <taxon>Actinomycetota</taxon>
        <taxon>Actinomycetes</taxon>
        <taxon>Bifidobacteriales</taxon>
        <taxon>Bifidobacteriaceae</taxon>
        <taxon>Gardnerella</taxon>
    </lineage>
</organism>
<feature type="non-terminal residue" evidence="2">
    <location>
        <position position="34"/>
    </location>
</feature>
<gene>
    <name evidence="2" type="ORF">CGSMWGv1400E_01515</name>
</gene>
<protein>
    <submittedName>
        <fullName evidence="2">Uncharacterized protein</fullName>
    </submittedName>
</protein>
<feature type="transmembrane region" description="Helical" evidence="1">
    <location>
        <begin position="6"/>
        <end position="25"/>
    </location>
</feature>
<evidence type="ECO:0000313" key="2">
    <source>
        <dbReference type="EMBL" id="EIK81958.1"/>
    </source>
</evidence>
<keyword evidence="1" id="KW-0812">Transmembrane</keyword>
<keyword evidence="1" id="KW-1133">Transmembrane helix</keyword>
<dbReference type="AlphaFoldDB" id="I4LYB8"/>
<sequence length="34" mass="3859">MKSKKWIFAATIVILGLISLLYVGYKTNNVRFGI</sequence>